<dbReference type="Proteomes" id="UP001195914">
    <property type="component" value="Unassembled WGS sequence"/>
</dbReference>
<name>A0AAD9GL10_BABDI</name>
<gene>
    <name evidence="2" type="ORF">X943_003774</name>
</gene>
<organism evidence="2 3">
    <name type="scientific">Babesia divergens</name>
    <dbReference type="NCBI Taxonomy" id="32595"/>
    <lineage>
        <taxon>Eukaryota</taxon>
        <taxon>Sar</taxon>
        <taxon>Alveolata</taxon>
        <taxon>Apicomplexa</taxon>
        <taxon>Aconoidasida</taxon>
        <taxon>Piroplasmida</taxon>
        <taxon>Babesiidae</taxon>
        <taxon>Babesia</taxon>
    </lineage>
</organism>
<dbReference type="CDD" id="cd06467">
    <property type="entry name" value="p23_NUDC_like"/>
    <property type="match status" value="1"/>
</dbReference>
<evidence type="ECO:0000259" key="1">
    <source>
        <dbReference type="PROSITE" id="PS51203"/>
    </source>
</evidence>
<dbReference type="InterPro" id="IPR008978">
    <property type="entry name" value="HSP20-like_chaperone"/>
</dbReference>
<protein>
    <recommendedName>
        <fullName evidence="1">CS domain-containing protein</fullName>
    </recommendedName>
</protein>
<dbReference type="SUPFAM" id="SSF49764">
    <property type="entry name" value="HSP20-like chaperones"/>
    <property type="match status" value="1"/>
</dbReference>
<dbReference type="Gene3D" id="2.60.40.790">
    <property type="match status" value="1"/>
</dbReference>
<dbReference type="Pfam" id="PF04969">
    <property type="entry name" value="CS"/>
    <property type="match status" value="1"/>
</dbReference>
<reference evidence="2" key="1">
    <citation type="journal article" date="2014" name="Nucleic Acids Res.">
        <title>The evolutionary dynamics of variant antigen genes in Babesia reveal a history of genomic innovation underlying host-parasite interaction.</title>
        <authorList>
            <person name="Jackson A.P."/>
            <person name="Otto T.D."/>
            <person name="Darby A."/>
            <person name="Ramaprasad A."/>
            <person name="Xia D."/>
            <person name="Echaide I.E."/>
            <person name="Farber M."/>
            <person name="Gahlot S."/>
            <person name="Gamble J."/>
            <person name="Gupta D."/>
            <person name="Gupta Y."/>
            <person name="Jackson L."/>
            <person name="Malandrin L."/>
            <person name="Malas T.B."/>
            <person name="Moussa E."/>
            <person name="Nair M."/>
            <person name="Reid A.J."/>
            <person name="Sanders M."/>
            <person name="Sharma J."/>
            <person name="Tracey A."/>
            <person name="Quail M.A."/>
            <person name="Weir W."/>
            <person name="Wastling J.M."/>
            <person name="Hall N."/>
            <person name="Willadsen P."/>
            <person name="Lingelbach K."/>
            <person name="Shiels B."/>
            <person name="Tait A."/>
            <person name="Berriman M."/>
            <person name="Allred D.R."/>
            <person name="Pain A."/>
        </authorList>
    </citation>
    <scope>NUCLEOTIDE SEQUENCE</scope>
    <source>
        <strain evidence="2">1802A</strain>
    </source>
</reference>
<dbReference type="InterPro" id="IPR007052">
    <property type="entry name" value="CS_dom"/>
</dbReference>
<keyword evidence="3" id="KW-1185">Reference proteome</keyword>
<accession>A0AAD9GL10</accession>
<dbReference type="PROSITE" id="PS51203">
    <property type="entry name" value="CS"/>
    <property type="match status" value="1"/>
</dbReference>
<dbReference type="EMBL" id="JAHBMH010000003">
    <property type="protein sequence ID" value="KAK1940390.1"/>
    <property type="molecule type" value="Genomic_DNA"/>
</dbReference>
<sequence>MVDPLGGIPGLGMDMDFDSDMGDQDPTAAITDADIQEITKLIRDVKQGKMGPVWKREMLAAEELCKRRDAAIRKMPGGSDDEPKPDVKELLNEKNDALDSKLSEIFDLSNLQHPSDEDIIKSLNQKREDDKGLLENAAVPSESDENDEQYFRDASEGKLGTKELKNLVHNLYRQKGLLNEPVVKTMVGRFDIHWKQNNKTFDIWFPCVSPDDKEDDYAISFLPQRLTITYKGASVSGELRGKVNVDGCFWSMQNNPEKGKVVGIVLLKRAPKFMNTWDHLFRGTSPEQPQS</sequence>
<proteinExistence type="predicted"/>
<evidence type="ECO:0000313" key="3">
    <source>
        <dbReference type="Proteomes" id="UP001195914"/>
    </source>
</evidence>
<dbReference type="AlphaFoldDB" id="A0AAD9GL10"/>
<evidence type="ECO:0000313" key="2">
    <source>
        <dbReference type="EMBL" id="KAK1940390.1"/>
    </source>
</evidence>
<reference evidence="2" key="2">
    <citation type="submission" date="2021-05" db="EMBL/GenBank/DDBJ databases">
        <authorList>
            <person name="Pain A."/>
        </authorList>
    </citation>
    <scope>NUCLEOTIDE SEQUENCE</scope>
    <source>
        <strain evidence="2">1802A</strain>
    </source>
</reference>
<comment type="caution">
    <text evidence="2">The sequence shown here is derived from an EMBL/GenBank/DDBJ whole genome shotgun (WGS) entry which is preliminary data.</text>
</comment>
<feature type="domain" description="CS" evidence="1">
    <location>
        <begin position="187"/>
        <end position="281"/>
    </location>
</feature>